<feature type="transmembrane region" description="Helical" evidence="9">
    <location>
        <begin position="236"/>
        <end position="263"/>
    </location>
</feature>
<dbReference type="InterPro" id="IPR002867">
    <property type="entry name" value="IBR_dom"/>
</dbReference>
<dbReference type="Proteomes" id="UP000008983">
    <property type="component" value="Unassembled WGS sequence"/>
</dbReference>
<dbReference type="GO" id="GO:0008270">
    <property type="term" value="F:zinc ion binding"/>
    <property type="evidence" value="ECO:0007669"/>
    <property type="project" value="UniProtKB-KW"/>
</dbReference>
<dbReference type="PANTHER" id="PTHR22770:SF13">
    <property type="entry name" value="RING-TYPE DOMAIN-CONTAINING PROTEIN"/>
    <property type="match status" value="1"/>
</dbReference>
<evidence type="ECO:0000256" key="4">
    <source>
        <dbReference type="ARBA" id="ARBA00022737"/>
    </source>
</evidence>
<dbReference type="PROSITE" id="PS50089">
    <property type="entry name" value="ZF_RING_2"/>
    <property type="match status" value="1"/>
</dbReference>
<dbReference type="OrthoDB" id="311800at2759"/>
<comment type="pathway">
    <text evidence="1">Protein modification; protein ubiquitination.</text>
</comment>
<dbReference type="InterPro" id="IPR044066">
    <property type="entry name" value="TRIAD_supradom"/>
</dbReference>
<feature type="transmembrane region" description="Helical" evidence="9">
    <location>
        <begin position="283"/>
        <end position="316"/>
    </location>
</feature>
<dbReference type="OMA" id="SCDELMD"/>
<dbReference type="InParanoid" id="G0R3D4"/>
<protein>
    <submittedName>
        <fullName evidence="12">Ibr domain protein</fullName>
    </submittedName>
</protein>
<keyword evidence="3" id="KW-0479">Metal-binding</keyword>
<dbReference type="Gene3D" id="2.20.25.20">
    <property type="match status" value="1"/>
</dbReference>
<keyword evidence="5 8" id="KW-0863">Zinc-finger</keyword>
<dbReference type="Pfam" id="PF01485">
    <property type="entry name" value="IBR"/>
    <property type="match status" value="1"/>
</dbReference>
<dbReference type="GO" id="GO:0004842">
    <property type="term" value="F:ubiquitin-protein transferase activity"/>
    <property type="evidence" value="ECO:0007669"/>
    <property type="project" value="TreeGrafter"/>
</dbReference>
<dbReference type="PANTHER" id="PTHR22770">
    <property type="entry name" value="UBIQUITIN CONJUGATING ENZYME 7 INTERACTING PROTEIN-RELATED"/>
    <property type="match status" value="1"/>
</dbReference>
<keyword evidence="7" id="KW-0862">Zinc</keyword>
<keyword evidence="2" id="KW-0808">Transferase</keyword>
<proteinExistence type="predicted"/>
<dbReference type="GO" id="GO:0000151">
    <property type="term" value="C:ubiquitin ligase complex"/>
    <property type="evidence" value="ECO:0007669"/>
    <property type="project" value="TreeGrafter"/>
</dbReference>
<dbReference type="AlphaFoldDB" id="G0R3D4"/>
<dbReference type="GeneID" id="14904091"/>
<dbReference type="SUPFAM" id="SSF57850">
    <property type="entry name" value="RING/U-box"/>
    <property type="match status" value="3"/>
</dbReference>
<dbReference type="Pfam" id="PF22191">
    <property type="entry name" value="IBR_1"/>
    <property type="match status" value="1"/>
</dbReference>
<dbReference type="STRING" id="857967.G0R3D4"/>
<dbReference type="PROSITE" id="PS51873">
    <property type="entry name" value="TRIAD"/>
    <property type="match status" value="1"/>
</dbReference>
<evidence type="ECO:0000256" key="2">
    <source>
        <dbReference type="ARBA" id="ARBA00022679"/>
    </source>
</evidence>
<evidence type="ECO:0000256" key="3">
    <source>
        <dbReference type="ARBA" id="ARBA00022723"/>
    </source>
</evidence>
<evidence type="ECO:0000256" key="8">
    <source>
        <dbReference type="PROSITE-ProRule" id="PRU00175"/>
    </source>
</evidence>
<sequence>MNLNVDEFLKENTSYKICQICLSQVEENQMLFIQKVCHLICMDCFKNYLNEEIRISKVENMKCPHCLELLTDQIIQDNVDNQTYIKFRYFQKRVNIQKDPLKRFCPTINCENILQLENKNQQKIQCDQCQAFICTQCNRNYHEEFSCNQILEKEITILINTRDIQRCRKCKALVQKIEGCNHMTCSVCEYQWCWLCGDTYTQMHTMALNPFGCPMLQNGRFTVHNTQMWKIYCIRFWIFVLIIFLFPFALLFSGPAFLLGAYIELLRKYRNSTYLNCQCYIKYILFFLGIIIFLLGFILDVIFAVLLVPGIIYLFVLYIKERNRIISKANQRLQQRENNEL</sequence>
<accession>G0R3D4</accession>
<dbReference type="InterPro" id="IPR001841">
    <property type="entry name" value="Znf_RING"/>
</dbReference>
<evidence type="ECO:0000259" key="10">
    <source>
        <dbReference type="PROSITE" id="PS50089"/>
    </source>
</evidence>
<dbReference type="Gene3D" id="3.30.40.10">
    <property type="entry name" value="Zinc/RING finger domain, C3HC4 (zinc finger)"/>
    <property type="match status" value="1"/>
</dbReference>
<feature type="domain" description="RING-type" evidence="11">
    <location>
        <begin position="14"/>
        <end position="217"/>
    </location>
</feature>
<dbReference type="eggNOG" id="KOG1815">
    <property type="taxonomic scope" value="Eukaryota"/>
</dbReference>
<evidence type="ECO:0000259" key="11">
    <source>
        <dbReference type="PROSITE" id="PS51873"/>
    </source>
</evidence>
<evidence type="ECO:0000256" key="7">
    <source>
        <dbReference type="ARBA" id="ARBA00022833"/>
    </source>
</evidence>
<feature type="domain" description="RING-type" evidence="10">
    <location>
        <begin position="18"/>
        <end position="66"/>
    </location>
</feature>
<reference evidence="12 13" key="1">
    <citation type="submission" date="2011-07" db="EMBL/GenBank/DDBJ databases">
        <authorList>
            <person name="Coyne R."/>
            <person name="Brami D."/>
            <person name="Johnson J."/>
            <person name="Hostetler J."/>
            <person name="Hannick L."/>
            <person name="Clark T."/>
            <person name="Cassidy-Hanley D."/>
            <person name="Inman J."/>
        </authorList>
    </citation>
    <scope>NUCLEOTIDE SEQUENCE [LARGE SCALE GENOMIC DNA]</scope>
    <source>
        <strain evidence="12 13">G5</strain>
    </source>
</reference>
<evidence type="ECO:0000256" key="5">
    <source>
        <dbReference type="ARBA" id="ARBA00022771"/>
    </source>
</evidence>
<keyword evidence="9" id="KW-1133">Transmembrane helix</keyword>
<evidence type="ECO:0000313" key="13">
    <source>
        <dbReference type="Proteomes" id="UP000008983"/>
    </source>
</evidence>
<evidence type="ECO:0000256" key="9">
    <source>
        <dbReference type="SAM" id="Phobius"/>
    </source>
</evidence>
<organism evidence="12 13">
    <name type="scientific">Ichthyophthirius multifiliis</name>
    <name type="common">White spot disease agent</name>
    <name type="synonym">Ich</name>
    <dbReference type="NCBI Taxonomy" id="5932"/>
    <lineage>
        <taxon>Eukaryota</taxon>
        <taxon>Sar</taxon>
        <taxon>Alveolata</taxon>
        <taxon>Ciliophora</taxon>
        <taxon>Intramacronucleata</taxon>
        <taxon>Oligohymenophorea</taxon>
        <taxon>Hymenostomatida</taxon>
        <taxon>Ophryoglenina</taxon>
        <taxon>Ichthyophthirius</taxon>
    </lineage>
</organism>
<evidence type="ECO:0000313" key="12">
    <source>
        <dbReference type="EMBL" id="EGR28008.1"/>
    </source>
</evidence>
<keyword evidence="13" id="KW-1185">Reference proteome</keyword>
<dbReference type="RefSeq" id="XP_004027353.1">
    <property type="nucleotide sequence ID" value="XM_004027304.1"/>
</dbReference>
<keyword evidence="6" id="KW-0833">Ubl conjugation pathway</keyword>
<name>G0R3D4_ICHMU</name>
<dbReference type="Gene3D" id="1.20.120.1750">
    <property type="match status" value="1"/>
</dbReference>
<dbReference type="EMBL" id="GL984300">
    <property type="protein sequence ID" value="EGR28008.1"/>
    <property type="molecule type" value="Genomic_DNA"/>
</dbReference>
<dbReference type="GO" id="GO:0043130">
    <property type="term" value="F:ubiquitin binding"/>
    <property type="evidence" value="ECO:0007669"/>
    <property type="project" value="TreeGrafter"/>
</dbReference>
<gene>
    <name evidence="12" type="ORF">IMG5_184780</name>
</gene>
<dbReference type="GO" id="GO:0043161">
    <property type="term" value="P:proteasome-mediated ubiquitin-dependent protein catabolic process"/>
    <property type="evidence" value="ECO:0007669"/>
    <property type="project" value="TreeGrafter"/>
</dbReference>
<keyword evidence="4" id="KW-0677">Repeat</keyword>
<evidence type="ECO:0000256" key="1">
    <source>
        <dbReference type="ARBA" id="ARBA00004906"/>
    </source>
</evidence>
<evidence type="ECO:0000256" key="6">
    <source>
        <dbReference type="ARBA" id="ARBA00022786"/>
    </source>
</evidence>
<dbReference type="InterPro" id="IPR013083">
    <property type="entry name" value="Znf_RING/FYVE/PHD"/>
</dbReference>
<dbReference type="CDD" id="cd20335">
    <property type="entry name" value="BRcat_RBR"/>
    <property type="match status" value="1"/>
</dbReference>
<dbReference type="InterPro" id="IPR051628">
    <property type="entry name" value="LUBAC_E3_Ligases"/>
</dbReference>
<keyword evidence="9" id="KW-0472">Membrane</keyword>
<keyword evidence="9" id="KW-0812">Transmembrane</keyword>
<dbReference type="GO" id="GO:0097039">
    <property type="term" value="P:protein linear polyubiquitination"/>
    <property type="evidence" value="ECO:0007669"/>
    <property type="project" value="TreeGrafter"/>
</dbReference>
<dbReference type="SMART" id="SM00647">
    <property type="entry name" value="IBR"/>
    <property type="match status" value="2"/>
</dbReference>